<evidence type="ECO:0000259" key="2">
    <source>
        <dbReference type="Pfam" id="PF20182"/>
    </source>
</evidence>
<keyword evidence="1" id="KW-0472">Membrane</keyword>
<keyword evidence="1" id="KW-0812">Transmembrane</keyword>
<comment type="caution">
    <text evidence="3">The sequence shown here is derived from an EMBL/GenBank/DDBJ whole genome shotgun (WGS) entry which is preliminary data.</text>
</comment>
<feature type="transmembrane region" description="Helical" evidence="1">
    <location>
        <begin position="185"/>
        <end position="206"/>
    </location>
</feature>
<proteinExistence type="predicted"/>
<feature type="transmembrane region" description="Helical" evidence="1">
    <location>
        <begin position="106"/>
        <end position="127"/>
    </location>
</feature>
<name>A0A918C530_9ACTN</name>
<dbReference type="AlphaFoldDB" id="A0A918C530"/>
<feature type="transmembrane region" description="Helical" evidence="1">
    <location>
        <begin position="6"/>
        <end position="23"/>
    </location>
</feature>
<evidence type="ECO:0000256" key="1">
    <source>
        <dbReference type="SAM" id="Phobius"/>
    </source>
</evidence>
<feature type="domain" description="DUF6545" evidence="2">
    <location>
        <begin position="257"/>
        <end position="401"/>
    </location>
</feature>
<dbReference type="Pfam" id="PF20182">
    <property type="entry name" value="DUF6545"/>
    <property type="match status" value="1"/>
</dbReference>
<evidence type="ECO:0000313" key="4">
    <source>
        <dbReference type="Proteomes" id="UP000658320"/>
    </source>
</evidence>
<dbReference type="InterPro" id="IPR046675">
    <property type="entry name" value="DUF6545"/>
</dbReference>
<organism evidence="3 4">
    <name type="scientific">Streptomyces aurantiogriseus</name>
    <dbReference type="NCBI Taxonomy" id="66870"/>
    <lineage>
        <taxon>Bacteria</taxon>
        <taxon>Bacillati</taxon>
        <taxon>Actinomycetota</taxon>
        <taxon>Actinomycetes</taxon>
        <taxon>Kitasatosporales</taxon>
        <taxon>Streptomycetaceae</taxon>
        <taxon>Streptomyces</taxon>
    </lineage>
</organism>
<gene>
    <name evidence="3" type="ORF">GCM10010251_22320</name>
</gene>
<reference evidence="3" key="1">
    <citation type="journal article" date="2014" name="Int. J. Syst. Evol. Microbiol.">
        <title>Complete genome sequence of Corynebacterium casei LMG S-19264T (=DSM 44701T), isolated from a smear-ripened cheese.</title>
        <authorList>
            <consortium name="US DOE Joint Genome Institute (JGI-PGF)"/>
            <person name="Walter F."/>
            <person name="Albersmeier A."/>
            <person name="Kalinowski J."/>
            <person name="Ruckert C."/>
        </authorList>
    </citation>
    <scope>NUCLEOTIDE SEQUENCE</scope>
    <source>
        <strain evidence="3">JCM 4346</strain>
    </source>
</reference>
<feature type="transmembrane region" description="Helical" evidence="1">
    <location>
        <begin position="147"/>
        <end position="173"/>
    </location>
</feature>
<keyword evidence="4" id="KW-1185">Reference proteome</keyword>
<dbReference type="EMBL" id="BMSX01000004">
    <property type="protein sequence ID" value="GGR06133.1"/>
    <property type="molecule type" value="Genomic_DNA"/>
</dbReference>
<reference evidence="3" key="2">
    <citation type="submission" date="2020-09" db="EMBL/GenBank/DDBJ databases">
        <authorList>
            <person name="Sun Q."/>
            <person name="Ohkuma M."/>
        </authorList>
    </citation>
    <scope>NUCLEOTIDE SEQUENCE</scope>
    <source>
        <strain evidence="3">JCM 4346</strain>
    </source>
</reference>
<feature type="transmembrane region" description="Helical" evidence="1">
    <location>
        <begin position="230"/>
        <end position="251"/>
    </location>
</feature>
<accession>A0A918C530</accession>
<dbReference type="RefSeq" id="WP_189934883.1">
    <property type="nucleotide sequence ID" value="NZ_BMSX01000004.1"/>
</dbReference>
<keyword evidence="1" id="KW-1133">Transmembrane helix</keyword>
<protein>
    <recommendedName>
        <fullName evidence="2">DUF6545 domain-containing protein</fullName>
    </recommendedName>
</protein>
<feature type="transmembrane region" description="Helical" evidence="1">
    <location>
        <begin position="35"/>
        <end position="54"/>
    </location>
</feature>
<dbReference type="Proteomes" id="UP000658320">
    <property type="component" value="Unassembled WGS sequence"/>
</dbReference>
<sequence length="417" mass="45707">MIRDDVMALCTIVPLWAWCLWRVGYLRSARGQRELWTVLALLALGATLRLSHVERAVTRWSGITDISVLVKHLAVILSSVLLWRWVDSIAADGVRHRWWRRLTTAWPRTITAILAVAGAVATFPFARPSVVEADGDRNFVVAQSGDLAGTVYLAAYLGTMAVALTFSGALCMVAARAARRSGQRMFSACMYLMSLGCWTGVGYSLFRGSYLLYGLADIAYPMSAEAADDVASLVQVVAIGLILAGVSVRGWENVTRVVRRRRWLIALRSLWLELVSVLPAEAIARVLAEAPSPSRDRYSLRGLWERLDQRVLDINDSALEVLPWIAADLPSRALEAALAHGLEGGDAEAAAQALCLRTGRRGRADDEPRADSSPTSPLLTVGDDLDVNAAWLTRVAKYYHSPLMDALEARLAIRNLT</sequence>
<evidence type="ECO:0000313" key="3">
    <source>
        <dbReference type="EMBL" id="GGR06133.1"/>
    </source>
</evidence>